<name>A0A4V1AVK1_9GAMM</name>
<evidence type="ECO:0000256" key="5">
    <source>
        <dbReference type="ARBA" id="ARBA00022692"/>
    </source>
</evidence>
<comment type="similarity">
    <text evidence="9">Belongs to the FtsQ/DivIB family. FtsQ subfamily.</text>
</comment>
<feature type="domain" description="POTRA" evidence="11">
    <location>
        <begin position="55"/>
        <end position="124"/>
    </location>
</feature>
<keyword evidence="3 9" id="KW-0997">Cell inner membrane</keyword>
<dbReference type="Pfam" id="PF08478">
    <property type="entry name" value="POTRA_1"/>
    <property type="match status" value="1"/>
</dbReference>
<comment type="function">
    <text evidence="9">Essential cell division protein. May link together the upstream cell division proteins, which are predominantly cytoplasmic, with the downstream cell division proteins, which are predominantly periplasmic. May control correct divisome assembly.</text>
</comment>
<accession>A0A4V1AVK1</accession>
<dbReference type="GO" id="GO:0032153">
    <property type="term" value="C:cell division site"/>
    <property type="evidence" value="ECO:0007669"/>
    <property type="project" value="UniProtKB-UniRule"/>
</dbReference>
<evidence type="ECO:0000256" key="9">
    <source>
        <dbReference type="HAMAP-Rule" id="MF_00911"/>
    </source>
</evidence>
<dbReference type="OrthoDB" id="9790370at2"/>
<feature type="compositionally biased region" description="Basic residues" evidence="10">
    <location>
        <begin position="1"/>
        <end position="12"/>
    </location>
</feature>
<gene>
    <name evidence="9" type="primary">ftsQ</name>
    <name evidence="12" type="ORF">E3U44_02005</name>
</gene>
<keyword evidence="7 9" id="KW-0472">Membrane</keyword>
<dbReference type="InterPro" id="IPR045335">
    <property type="entry name" value="FtsQ_C_sf"/>
</dbReference>
<dbReference type="InterPro" id="IPR034746">
    <property type="entry name" value="POTRA"/>
</dbReference>
<organism evidence="12 13">
    <name type="scientific">Nitrosococcus wardiae</name>
    <dbReference type="NCBI Taxonomy" id="1814290"/>
    <lineage>
        <taxon>Bacteria</taxon>
        <taxon>Pseudomonadati</taxon>
        <taxon>Pseudomonadota</taxon>
        <taxon>Gammaproteobacteria</taxon>
        <taxon>Chromatiales</taxon>
        <taxon>Chromatiaceae</taxon>
        <taxon>Nitrosococcus</taxon>
    </lineage>
</organism>
<dbReference type="PANTHER" id="PTHR35851">
    <property type="entry name" value="CELL DIVISION PROTEIN FTSQ"/>
    <property type="match status" value="1"/>
</dbReference>
<feature type="region of interest" description="Disordered" evidence="10">
    <location>
        <begin position="1"/>
        <end position="22"/>
    </location>
</feature>
<dbReference type="HAMAP" id="MF_00911">
    <property type="entry name" value="FtsQ_subfam"/>
    <property type="match status" value="1"/>
</dbReference>
<evidence type="ECO:0000256" key="8">
    <source>
        <dbReference type="ARBA" id="ARBA00023306"/>
    </source>
</evidence>
<evidence type="ECO:0000256" key="2">
    <source>
        <dbReference type="ARBA" id="ARBA00022475"/>
    </source>
</evidence>
<evidence type="ECO:0000259" key="11">
    <source>
        <dbReference type="PROSITE" id="PS51779"/>
    </source>
</evidence>
<dbReference type="AlphaFoldDB" id="A0A4V1AVK1"/>
<dbReference type="KEGG" id="nwr:E3U44_02005"/>
<evidence type="ECO:0000256" key="4">
    <source>
        <dbReference type="ARBA" id="ARBA00022618"/>
    </source>
</evidence>
<evidence type="ECO:0000256" key="10">
    <source>
        <dbReference type="SAM" id="MobiDB-lite"/>
    </source>
</evidence>
<sequence length="266" mass="30129">MAVRRRKPRRTRQGASRPQPAPALPLRAMGQSLLVLFFVGAAAWGMSRLADPQTLPLRKVSIEGQFKQVTQKKLHEAVAAHVSGGFFSVNLETIQAAVEELPWVARAGVRRVWPDSLRIEVKEQVPLAYWGEEALVNVEGEIFAPPRESFPKDLPKLQGPSGSERLLVSRLGEIQAQLSSLELRVAQLTMGERRDWHIVFEDGVELILGRAHSKQRLTRFQQIYARLLQLHREDIRRVDMRYTNGFAVTWRDGTAPAWVREAAFDV</sequence>
<protein>
    <recommendedName>
        <fullName evidence="9">Cell division protein FtsQ</fullName>
    </recommendedName>
</protein>
<dbReference type="Gene3D" id="3.40.50.11690">
    <property type="entry name" value="Cell division protein FtsQ/DivIB"/>
    <property type="match status" value="1"/>
</dbReference>
<proteinExistence type="inferred from homology"/>
<keyword evidence="4 9" id="KW-0132">Cell division</keyword>
<keyword evidence="6 9" id="KW-1133">Transmembrane helix</keyword>
<dbReference type="GO" id="GO:0090529">
    <property type="term" value="P:cell septum assembly"/>
    <property type="evidence" value="ECO:0007669"/>
    <property type="project" value="InterPro"/>
</dbReference>
<dbReference type="Gene3D" id="3.10.20.310">
    <property type="entry name" value="membrane protein fhac"/>
    <property type="match status" value="1"/>
</dbReference>
<evidence type="ECO:0000256" key="6">
    <source>
        <dbReference type="ARBA" id="ARBA00022989"/>
    </source>
</evidence>
<evidence type="ECO:0000256" key="3">
    <source>
        <dbReference type="ARBA" id="ARBA00022519"/>
    </source>
</evidence>
<dbReference type="PROSITE" id="PS51779">
    <property type="entry name" value="POTRA"/>
    <property type="match status" value="1"/>
</dbReference>
<reference evidence="12 13" key="1">
    <citation type="submission" date="2019-03" db="EMBL/GenBank/DDBJ databases">
        <title>The genome sequence of Nitrosococcus wardiae strain D1FHST reveals the archetypal metabolic capacity of ammonia-oxidizing Gammaproteobacteria.</title>
        <authorList>
            <person name="Wang L."/>
            <person name="Lim C.K."/>
            <person name="Hanson T.E."/>
            <person name="Dang H."/>
            <person name="Klotz M.G."/>
        </authorList>
    </citation>
    <scope>NUCLEOTIDE SEQUENCE [LARGE SCALE GENOMIC DNA]</scope>
    <source>
        <strain evidence="12 13">D1FHS</strain>
    </source>
</reference>
<evidence type="ECO:0000313" key="12">
    <source>
        <dbReference type="EMBL" id="QBQ53415.1"/>
    </source>
</evidence>
<dbReference type="GO" id="GO:0043093">
    <property type="term" value="P:FtsZ-dependent cytokinesis"/>
    <property type="evidence" value="ECO:0007669"/>
    <property type="project" value="UniProtKB-UniRule"/>
</dbReference>
<evidence type="ECO:0000256" key="1">
    <source>
        <dbReference type="ARBA" id="ARBA00004370"/>
    </source>
</evidence>
<evidence type="ECO:0000256" key="7">
    <source>
        <dbReference type="ARBA" id="ARBA00023136"/>
    </source>
</evidence>
<dbReference type="GO" id="GO:0005886">
    <property type="term" value="C:plasma membrane"/>
    <property type="evidence" value="ECO:0007669"/>
    <property type="project" value="UniProtKB-SubCell"/>
</dbReference>
<dbReference type="InterPro" id="IPR026579">
    <property type="entry name" value="FtsQ"/>
</dbReference>
<dbReference type="Pfam" id="PF03799">
    <property type="entry name" value="FtsQ_DivIB_C"/>
    <property type="match status" value="1"/>
</dbReference>
<dbReference type="InterPro" id="IPR005548">
    <property type="entry name" value="Cell_div_FtsQ/DivIB_C"/>
</dbReference>
<keyword evidence="5 9" id="KW-0812">Transmembrane</keyword>
<keyword evidence="13" id="KW-1185">Reference proteome</keyword>
<comment type="subcellular location">
    <subcellularLocation>
        <location evidence="9">Cell inner membrane</location>
        <topology evidence="9">Single-pass type II membrane protein</topology>
    </subcellularLocation>
    <subcellularLocation>
        <location evidence="1">Membrane</location>
    </subcellularLocation>
    <text evidence="9">Localizes to the division septum.</text>
</comment>
<dbReference type="EMBL" id="CP038033">
    <property type="protein sequence ID" value="QBQ53415.1"/>
    <property type="molecule type" value="Genomic_DNA"/>
</dbReference>
<dbReference type="RefSeq" id="WP_134356430.1">
    <property type="nucleotide sequence ID" value="NZ_CP038033.1"/>
</dbReference>
<dbReference type="Proteomes" id="UP000294325">
    <property type="component" value="Chromosome"/>
</dbReference>
<keyword evidence="2 9" id="KW-1003">Cell membrane</keyword>
<dbReference type="PANTHER" id="PTHR35851:SF1">
    <property type="entry name" value="CELL DIVISION PROTEIN FTSQ"/>
    <property type="match status" value="1"/>
</dbReference>
<keyword evidence="8 9" id="KW-0131">Cell cycle</keyword>
<evidence type="ECO:0000313" key="13">
    <source>
        <dbReference type="Proteomes" id="UP000294325"/>
    </source>
</evidence>
<comment type="subunit">
    <text evidence="9">Part of a complex composed of FtsB, FtsL and FtsQ.</text>
</comment>
<dbReference type="InterPro" id="IPR013685">
    <property type="entry name" value="POTRA_FtsQ_type"/>
</dbReference>